<protein>
    <submittedName>
        <fullName evidence="2">Uncharacterized protein</fullName>
    </submittedName>
</protein>
<proteinExistence type="predicted"/>
<dbReference type="Proteomes" id="UP001500994">
    <property type="component" value="Unassembled WGS sequence"/>
</dbReference>
<organism evidence="2 3">
    <name type="scientific">Streptomyces lunalinharesii</name>
    <dbReference type="NCBI Taxonomy" id="333384"/>
    <lineage>
        <taxon>Bacteria</taxon>
        <taxon>Bacillati</taxon>
        <taxon>Actinomycetota</taxon>
        <taxon>Actinomycetes</taxon>
        <taxon>Kitasatosporales</taxon>
        <taxon>Streptomycetaceae</taxon>
        <taxon>Streptomyces</taxon>
    </lineage>
</organism>
<reference evidence="2 3" key="1">
    <citation type="journal article" date="2019" name="Int. J. Syst. Evol. Microbiol.">
        <title>The Global Catalogue of Microorganisms (GCM) 10K type strain sequencing project: providing services to taxonomists for standard genome sequencing and annotation.</title>
        <authorList>
            <consortium name="The Broad Institute Genomics Platform"/>
            <consortium name="The Broad Institute Genome Sequencing Center for Infectious Disease"/>
            <person name="Wu L."/>
            <person name="Ma J."/>
        </authorList>
    </citation>
    <scope>NUCLEOTIDE SEQUENCE [LARGE SCALE GENOMIC DNA]</scope>
    <source>
        <strain evidence="2 3">JCM 16374</strain>
    </source>
</reference>
<feature type="region of interest" description="Disordered" evidence="1">
    <location>
        <begin position="1"/>
        <end position="74"/>
    </location>
</feature>
<name>A0ABN3R8E9_9ACTN</name>
<sequence length="74" mass="8003">MTRETPARLATSSTVERRSPKVMNCSRAASRIFSDNPPPAPGAPVNAPAGSRRSSVIRPPPHTAAGRRTRRKQQ</sequence>
<evidence type="ECO:0000313" key="2">
    <source>
        <dbReference type="EMBL" id="GAA2645841.1"/>
    </source>
</evidence>
<keyword evidence="3" id="KW-1185">Reference proteome</keyword>
<comment type="caution">
    <text evidence="2">The sequence shown here is derived from an EMBL/GenBank/DDBJ whole genome shotgun (WGS) entry which is preliminary data.</text>
</comment>
<evidence type="ECO:0000313" key="3">
    <source>
        <dbReference type="Proteomes" id="UP001500994"/>
    </source>
</evidence>
<gene>
    <name evidence="2" type="ORF">GCM10009864_05160</name>
</gene>
<dbReference type="EMBL" id="BAAARK010000001">
    <property type="protein sequence ID" value="GAA2645841.1"/>
    <property type="molecule type" value="Genomic_DNA"/>
</dbReference>
<evidence type="ECO:0000256" key="1">
    <source>
        <dbReference type="SAM" id="MobiDB-lite"/>
    </source>
</evidence>
<accession>A0ABN3R8E9</accession>
<feature type="compositionally biased region" description="Basic residues" evidence="1">
    <location>
        <begin position="65"/>
        <end position="74"/>
    </location>
</feature>